<evidence type="ECO:0000259" key="5">
    <source>
        <dbReference type="Pfam" id="PF02518"/>
    </source>
</evidence>
<keyword evidence="1" id="KW-0808">Transferase</keyword>
<dbReference type="PANTHER" id="PTHR24421:SF59">
    <property type="entry name" value="OXYGEN SENSOR HISTIDINE KINASE NREB"/>
    <property type="match status" value="1"/>
</dbReference>
<dbReference type="InterPro" id="IPR003594">
    <property type="entry name" value="HATPase_dom"/>
</dbReference>
<sequence>MLARLNPMQLLRFAGLFTWGCMGVPLLIDLFQQDISGSDLIWWRFCYLTFGVCYWLLTRSPGPRPRARWLHLLLLALLTVSAIGIGHFTESGLSGAFLIVIAGLLPWFLSLGWGLVWLVGQHSALIPVFLQIDGFDWISAPLQAVLLFGYSSFVFLTSVVARRQMDAREEQRRLNSELRATRALLAESSRLNERSRISRELHDLLGHHLTALSLNLEVATHLSDGKAREHVKQAQSLAKLLLSDVREAVSQLRQDDAIDLREALFSLVDGVPSLEVRLDVPADFRISDPGRAQVLLRATQEIITNAARHSGAQRLDLRIASDAAGVRLEARDDGRGADAVSAGNGLRGMRERVAEFDGTLEIETAPGQGFALRLHLPVETPA</sequence>
<feature type="domain" description="Histidine kinase/HSP90-like ATPase" evidence="5">
    <location>
        <begin position="294"/>
        <end position="379"/>
    </location>
</feature>
<keyword evidence="3" id="KW-0902">Two-component regulatory system</keyword>
<dbReference type="SUPFAM" id="SSF55874">
    <property type="entry name" value="ATPase domain of HSP90 chaperone/DNA topoisomerase II/histidine kinase"/>
    <property type="match status" value="1"/>
</dbReference>
<dbReference type="RefSeq" id="WP_091238925.1">
    <property type="nucleotide sequence ID" value="NZ_FNAG01000001.1"/>
</dbReference>
<evidence type="ECO:0000256" key="1">
    <source>
        <dbReference type="ARBA" id="ARBA00022679"/>
    </source>
</evidence>
<dbReference type="GO" id="GO:0016020">
    <property type="term" value="C:membrane"/>
    <property type="evidence" value="ECO:0007669"/>
    <property type="project" value="InterPro"/>
</dbReference>
<evidence type="ECO:0000256" key="3">
    <source>
        <dbReference type="ARBA" id="ARBA00023012"/>
    </source>
</evidence>
<dbReference type="Gene3D" id="1.20.5.1930">
    <property type="match status" value="1"/>
</dbReference>
<dbReference type="GO" id="GO:0046983">
    <property type="term" value="F:protein dimerization activity"/>
    <property type="evidence" value="ECO:0007669"/>
    <property type="project" value="InterPro"/>
</dbReference>
<dbReference type="EMBL" id="FNAG01000001">
    <property type="protein sequence ID" value="SDD20886.1"/>
    <property type="molecule type" value="Genomic_DNA"/>
</dbReference>
<keyword evidence="4" id="KW-0812">Transmembrane</keyword>
<evidence type="ECO:0000313" key="7">
    <source>
        <dbReference type="EMBL" id="SDD20886.1"/>
    </source>
</evidence>
<dbReference type="STRING" id="265719.SAMN04488509_101724"/>
<name>A0A1G6SXC5_9GAMM</name>
<dbReference type="OrthoDB" id="9797605at2"/>
<dbReference type="Pfam" id="PF02518">
    <property type="entry name" value="HATPase_c"/>
    <property type="match status" value="1"/>
</dbReference>
<protein>
    <submittedName>
        <fullName evidence="7">Signal transduction histidine kinase</fullName>
    </submittedName>
</protein>
<keyword evidence="4" id="KW-0472">Membrane</keyword>
<feature type="transmembrane region" description="Helical" evidence="4">
    <location>
        <begin position="10"/>
        <end position="28"/>
    </location>
</feature>
<dbReference type="InterPro" id="IPR050482">
    <property type="entry name" value="Sensor_HK_TwoCompSys"/>
</dbReference>
<feature type="domain" description="Signal transduction histidine kinase subgroup 3 dimerisation and phosphoacceptor" evidence="6">
    <location>
        <begin position="193"/>
        <end position="256"/>
    </location>
</feature>
<dbReference type="InterPro" id="IPR011712">
    <property type="entry name" value="Sig_transdc_His_kin_sub3_dim/P"/>
</dbReference>
<proteinExistence type="predicted"/>
<evidence type="ECO:0000313" key="8">
    <source>
        <dbReference type="Proteomes" id="UP000199603"/>
    </source>
</evidence>
<keyword evidence="4" id="KW-1133">Transmembrane helix</keyword>
<feature type="transmembrane region" description="Helical" evidence="4">
    <location>
        <begin position="140"/>
        <end position="161"/>
    </location>
</feature>
<keyword evidence="8" id="KW-1185">Reference proteome</keyword>
<accession>A0A1G6SXC5</accession>
<evidence type="ECO:0000256" key="2">
    <source>
        <dbReference type="ARBA" id="ARBA00022777"/>
    </source>
</evidence>
<dbReference type="Gene3D" id="3.30.565.10">
    <property type="entry name" value="Histidine kinase-like ATPase, C-terminal domain"/>
    <property type="match status" value="1"/>
</dbReference>
<gene>
    <name evidence="7" type="ORF">SAMN04488509_101724</name>
</gene>
<dbReference type="CDD" id="cd16917">
    <property type="entry name" value="HATPase_UhpB-NarQ-NarX-like"/>
    <property type="match status" value="1"/>
</dbReference>
<evidence type="ECO:0000256" key="4">
    <source>
        <dbReference type="SAM" id="Phobius"/>
    </source>
</evidence>
<dbReference type="AlphaFoldDB" id="A0A1G6SXC5"/>
<feature type="transmembrane region" description="Helical" evidence="4">
    <location>
        <begin position="95"/>
        <end position="119"/>
    </location>
</feature>
<organism evidence="7 8">
    <name type="scientific">Aquimonas voraii</name>
    <dbReference type="NCBI Taxonomy" id="265719"/>
    <lineage>
        <taxon>Bacteria</taxon>
        <taxon>Pseudomonadati</taxon>
        <taxon>Pseudomonadota</taxon>
        <taxon>Gammaproteobacteria</taxon>
        <taxon>Lysobacterales</taxon>
        <taxon>Lysobacteraceae</taxon>
        <taxon>Aquimonas</taxon>
    </lineage>
</organism>
<dbReference type="PANTHER" id="PTHR24421">
    <property type="entry name" value="NITRATE/NITRITE SENSOR PROTEIN NARX-RELATED"/>
    <property type="match status" value="1"/>
</dbReference>
<evidence type="ECO:0000259" key="6">
    <source>
        <dbReference type="Pfam" id="PF07730"/>
    </source>
</evidence>
<dbReference type="Pfam" id="PF07730">
    <property type="entry name" value="HisKA_3"/>
    <property type="match status" value="1"/>
</dbReference>
<feature type="transmembrane region" description="Helical" evidence="4">
    <location>
        <begin position="69"/>
        <end position="89"/>
    </location>
</feature>
<feature type="transmembrane region" description="Helical" evidence="4">
    <location>
        <begin position="40"/>
        <end position="57"/>
    </location>
</feature>
<keyword evidence="2 7" id="KW-0418">Kinase</keyword>
<reference evidence="7 8" key="1">
    <citation type="submission" date="2016-10" db="EMBL/GenBank/DDBJ databases">
        <authorList>
            <person name="de Groot N.N."/>
        </authorList>
    </citation>
    <scope>NUCLEOTIDE SEQUENCE [LARGE SCALE GENOMIC DNA]</scope>
    <source>
        <strain evidence="7 8">DSM 16957</strain>
    </source>
</reference>
<dbReference type="GO" id="GO:0000155">
    <property type="term" value="F:phosphorelay sensor kinase activity"/>
    <property type="evidence" value="ECO:0007669"/>
    <property type="project" value="InterPro"/>
</dbReference>
<dbReference type="Proteomes" id="UP000199603">
    <property type="component" value="Unassembled WGS sequence"/>
</dbReference>
<dbReference type="InterPro" id="IPR036890">
    <property type="entry name" value="HATPase_C_sf"/>
</dbReference>